<reference evidence="1 2" key="1">
    <citation type="journal article" date="2018" name="Front. Plant Sci.">
        <title>Red Clover (Trifolium pratense) and Zigzag Clover (T. medium) - A Picture of Genomic Similarities and Differences.</title>
        <authorList>
            <person name="Dluhosova J."/>
            <person name="Istvanek J."/>
            <person name="Nedelnik J."/>
            <person name="Repkova J."/>
        </authorList>
    </citation>
    <scope>NUCLEOTIDE SEQUENCE [LARGE SCALE GENOMIC DNA]</scope>
    <source>
        <strain evidence="2">cv. 10/8</strain>
        <tissue evidence="1">Leaf</tissue>
    </source>
</reference>
<dbReference type="AlphaFoldDB" id="A0A392VZU1"/>
<proteinExistence type="predicted"/>
<evidence type="ECO:0000313" key="1">
    <source>
        <dbReference type="EMBL" id="MCI93019.1"/>
    </source>
</evidence>
<dbReference type="Proteomes" id="UP000265520">
    <property type="component" value="Unassembled WGS sequence"/>
</dbReference>
<accession>A0A392VZU1</accession>
<comment type="caution">
    <text evidence="1">The sequence shown here is derived from an EMBL/GenBank/DDBJ whole genome shotgun (WGS) entry which is preliminary data.</text>
</comment>
<dbReference type="EMBL" id="LXQA011317585">
    <property type="protein sequence ID" value="MCI93019.1"/>
    <property type="molecule type" value="Genomic_DNA"/>
</dbReference>
<sequence length="62" mass="7153">RRRRVLIEVVASACGARRASLRARHDRTVFIAAASFVQPRREEQEREMRGLARVLHPTSNLE</sequence>
<protein>
    <submittedName>
        <fullName evidence="1">Uncharacterized protein</fullName>
    </submittedName>
</protein>
<name>A0A392VZU1_9FABA</name>
<evidence type="ECO:0000313" key="2">
    <source>
        <dbReference type="Proteomes" id="UP000265520"/>
    </source>
</evidence>
<organism evidence="1 2">
    <name type="scientific">Trifolium medium</name>
    <dbReference type="NCBI Taxonomy" id="97028"/>
    <lineage>
        <taxon>Eukaryota</taxon>
        <taxon>Viridiplantae</taxon>
        <taxon>Streptophyta</taxon>
        <taxon>Embryophyta</taxon>
        <taxon>Tracheophyta</taxon>
        <taxon>Spermatophyta</taxon>
        <taxon>Magnoliopsida</taxon>
        <taxon>eudicotyledons</taxon>
        <taxon>Gunneridae</taxon>
        <taxon>Pentapetalae</taxon>
        <taxon>rosids</taxon>
        <taxon>fabids</taxon>
        <taxon>Fabales</taxon>
        <taxon>Fabaceae</taxon>
        <taxon>Papilionoideae</taxon>
        <taxon>50 kb inversion clade</taxon>
        <taxon>NPAAA clade</taxon>
        <taxon>Hologalegina</taxon>
        <taxon>IRL clade</taxon>
        <taxon>Trifolieae</taxon>
        <taxon>Trifolium</taxon>
    </lineage>
</organism>
<keyword evidence="2" id="KW-1185">Reference proteome</keyword>
<feature type="non-terminal residue" evidence="1">
    <location>
        <position position="1"/>
    </location>
</feature>